<evidence type="ECO:0000313" key="2">
    <source>
        <dbReference type="WBParaSite" id="nRc.2.0.1.t23660-RA"/>
    </source>
</evidence>
<organism evidence="1 2">
    <name type="scientific">Romanomermis culicivorax</name>
    <name type="common">Nematode worm</name>
    <dbReference type="NCBI Taxonomy" id="13658"/>
    <lineage>
        <taxon>Eukaryota</taxon>
        <taxon>Metazoa</taxon>
        <taxon>Ecdysozoa</taxon>
        <taxon>Nematoda</taxon>
        <taxon>Enoplea</taxon>
        <taxon>Dorylaimia</taxon>
        <taxon>Mermithida</taxon>
        <taxon>Mermithoidea</taxon>
        <taxon>Mermithidae</taxon>
        <taxon>Romanomermis</taxon>
    </lineage>
</organism>
<sequence length="91" mass="10488">MLKRFLIEVGHMTRSARCYSRPHCMIGYTELLATWHSRPLGIQRFSKAQIAEGDVAYSHERDVPSLTTYKVCCDDTNTLFEENSFAFRPNA</sequence>
<accession>A0A915JCY4</accession>
<dbReference type="WBParaSite" id="nRc.2.0.1.t23660-RA">
    <property type="protein sequence ID" value="nRc.2.0.1.t23660-RA"/>
    <property type="gene ID" value="nRc.2.0.1.g23660"/>
</dbReference>
<dbReference type="Proteomes" id="UP000887565">
    <property type="component" value="Unplaced"/>
</dbReference>
<reference evidence="2" key="1">
    <citation type="submission" date="2022-11" db="UniProtKB">
        <authorList>
            <consortium name="WormBaseParasite"/>
        </authorList>
    </citation>
    <scope>IDENTIFICATION</scope>
</reference>
<evidence type="ECO:0000313" key="1">
    <source>
        <dbReference type="Proteomes" id="UP000887565"/>
    </source>
</evidence>
<dbReference type="AlphaFoldDB" id="A0A915JCY4"/>
<protein>
    <submittedName>
        <fullName evidence="2">Uncharacterized protein</fullName>
    </submittedName>
</protein>
<proteinExistence type="predicted"/>
<name>A0A915JCY4_ROMCU</name>
<keyword evidence="1" id="KW-1185">Reference proteome</keyword>